<keyword evidence="5 7" id="KW-0408">Iron</keyword>
<evidence type="ECO:0000256" key="5">
    <source>
        <dbReference type="ARBA" id="ARBA00023004"/>
    </source>
</evidence>
<comment type="caution">
    <text evidence="10">The sequence shown here is derived from an EMBL/GenBank/DDBJ whole genome shotgun (WGS) entry which is preliminary data.</text>
</comment>
<dbReference type="PANTHER" id="PTHR24287:SF5">
    <property type="entry name" value="P450, PUTATIVE (EUROFUNG)-RELATED"/>
    <property type="match status" value="1"/>
</dbReference>
<evidence type="ECO:0000256" key="8">
    <source>
        <dbReference type="RuleBase" id="RU000461"/>
    </source>
</evidence>
<dbReference type="EMBL" id="MU006111">
    <property type="protein sequence ID" value="KAF2835128.1"/>
    <property type="molecule type" value="Genomic_DNA"/>
</dbReference>
<dbReference type="PROSITE" id="PS00086">
    <property type="entry name" value="CYTOCHROME_P450"/>
    <property type="match status" value="1"/>
</dbReference>
<evidence type="ECO:0000256" key="1">
    <source>
        <dbReference type="ARBA" id="ARBA00001971"/>
    </source>
</evidence>
<dbReference type="GO" id="GO:0005506">
    <property type="term" value="F:iron ion binding"/>
    <property type="evidence" value="ECO:0007669"/>
    <property type="project" value="InterPro"/>
</dbReference>
<dbReference type="InterPro" id="IPR036396">
    <property type="entry name" value="Cyt_P450_sf"/>
</dbReference>
<dbReference type="AlphaFoldDB" id="A0A9P4S504"/>
<dbReference type="GO" id="GO:0016705">
    <property type="term" value="F:oxidoreductase activity, acting on paired donors, with incorporation or reduction of molecular oxygen"/>
    <property type="evidence" value="ECO:0007669"/>
    <property type="project" value="InterPro"/>
</dbReference>
<evidence type="ECO:0000256" key="3">
    <source>
        <dbReference type="ARBA" id="ARBA00022723"/>
    </source>
</evidence>
<organism evidence="10 11">
    <name type="scientific">Patellaria atrata CBS 101060</name>
    <dbReference type="NCBI Taxonomy" id="1346257"/>
    <lineage>
        <taxon>Eukaryota</taxon>
        <taxon>Fungi</taxon>
        <taxon>Dikarya</taxon>
        <taxon>Ascomycota</taxon>
        <taxon>Pezizomycotina</taxon>
        <taxon>Dothideomycetes</taxon>
        <taxon>Dothideomycetes incertae sedis</taxon>
        <taxon>Patellariales</taxon>
        <taxon>Patellariaceae</taxon>
        <taxon>Patellaria</taxon>
    </lineage>
</organism>
<dbReference type="Pfam" id="PF00067">
    <property type="entry name" value="p450"/>
    <property type="match status" value="1"/>
</dbReference>
<dbReference type="OrthoDB" id="1470350at2759"/>
<comment type="similarity">
    <text evidence="2 8">Belongs to the cytochrome P450 family.</text>
</comment>
<evidence type="ECO:0000256" key="6">
    <source>
        <dbReference type="ARBA" id="ARBA00023033"/>
    </source>
</evidence>
<feature type="binding site" description="axial binding residue" evidence="7">
    <location>
        <position position="462"/>
    </location>
    <ligand>
        <name>heme</name>
        <dbReference type="ChEBI" id="CHEBI:30413"/>
    </ligand>
    <ligandPart>
        <name>Fe</name>
        <dbReference type="ChEBI" id="CHEBI:18248"/>
    </ligandPart>
</feature>
<evidence type="ECO:0000256" key="2">
    <source>
        <dbReference type="ARBA" id="ARBA00010617"/>
    </source>
</evidence>
<keyword evidence="9" id="KW-0812">Transmembrane</keyword>
<evidence type="ECO:0000313" key="10">
    <source>
        <dbReference type="EMBL" id="KAF2835128.1"/>
    </source>
</evidence>
<dbReference type="InterPro" id="IPR017972">
    <property type="entry name" value="Cyt_P450_CS"/>
</dbReference>
<sequence length="522" mass="60033">MLEYILHHASLLNVIVLFTVTLFTVHLAQRSNESRNIQKLGTRASGRRHYLPYGIEILFKFVKHVKNHTQYELWQHLFAHYGHHRNPWTIELYPGGGRVIFTADHENIKAVLASQFADYGKGLQLYHDWHDFLGDSIFTMDGEKWYQSRQLLRPQFIKTRVSDLAVFERNVSILLSKLGGRGQEVNVGDLFFRYALDASTEFLLGHSVDSMNNPQIRFAEAFKEVSEIQNLKGTLGPFSVFLSRSTWAKFHDGIKVIDDFVNPFVERVLRLSPEEIDTKSKLDEGYTFLHALAGYTKDRTVLRDQIVSVLIAGRDTTASTLSWIFYQLSIHPSIQWKLRREIFDTVGHDRIPTYENLKSMKYLQHVINETLRLYPILPFNVRVALNNTTLPTGGGPDGTEPIGVLKDTIIAFSPLVLQRREDLYPPVSPDFPPINEFAPDRWYHWTPKSWTYIPFNGGPRICIGQQFALTEMAYTITRVFQKYASVEFRNGEAPKMKSDIILQPLGGVKVAFWEDAQKSHGE</sequence>
<dbReference type="InterPro" id="IPR001128">
    <property type="entry name" value="Cyt_P450"/>
</dbReference>
<keyword evidence="9" id="KW-1133">Transmembrane helix</keyword>
<evidence type="ECO:0000256" key="4">
    <source>
        <dbReference type="ARBA" id="ARBA00023002"/>
    </source>
</evidence>
<dbReference type="GO" id="GO:0004497">
    <property type="term" value="F:monooxygenase activity"/>
    <property type="evidence" value="ECO:0007669"/>
    <property type="project" value="UniProtKB-KW"/>
</dbReference>
<dbReference type="GO" id="GO:0020037">
    <property type="term" value="F:heme binding"/>
    <property type="evidence" value="ECO:0007669"/>
    <property type="project" value="InterPro"/>
</dbReference>
<keyword evidence="11" id="KW-1185">Reference proteome</keyword>
<keyword evidence="7 8" id="KW-0349">Heme</keyword>
<keyword evidence="9" id="KW-0472">Membrane</keyword>
<dbReference type="SUPFAM" id="SSF48264">
    <property type="entry name" value="Cytochrome P450"/>
    <property type="match status" value="1"/>
</dbReference>
<evidence type="ECO:0000256" key="7">
    <source>
        <dbReference type="PIRSR" id="PIRSR602401-1"/>
    </source>
</evidence>
<dbReference type="Proteomes" id="UP000799429">
    <property type="component" value="Unassembled WGS sequence"/>
</dbReference>
<accession>A0A9P4S504</accession>
<reference evidence="10" key="1">
    <citation type="journal article" date="2020" name="Stud. Mycol.">
        <title>101 Dothideomycetes genomes: a test case for predicting lifestyles and emergence of pathogens.</title>
        <authorList>
            <person name="Haridas S."/>
            <person name="Albert R."/>
            <person name="Binder M."/>
            <person name="Bloem J."/>
            <person name="Labutti K."/>
            <person name="Salamov A."/>
            <person name="Andreopoulos B."/>
            <person name="Baker S."/>
            <person name="Barry K."/>
            <person name="Bills G."/>
            <person name="Bluhm B."/>
            <person name="Cannon C."/>
            <person name="Castanera R."/>
            <person name="Culley D."/>
            <person name="Daum C."/>
            <person name="Ezra D."/>
            <person name="Gonzalez J."/>
            <person name="Henrissat B."/>
            <person name="Kuo A."/>
            <person name="Liang C."/>
            <person name="Lipzen A."/>
            <person name="Lutzoni F."/>
            <person name="Magnuson J."/>
            <person name="Mondo S."/>
            <person name="Nolan M."/>
            <person name="Ohm R."/>
            <person name="Pangilinan J."/>
            <person name="Park H.-J."/>
            <person name="Ramirez L."/>
            <person name="Alfaro M."/>
            <person name="Sun H."/>
            <person name="Tritt A."/>
            <person name="Yoshinaga Y."/>
            <person name="Zwiers L.-H."/>
            <person name="Turgeon B."/>
            <person name="Goodwin S."/>
            <person name="Spatafora J."/>
            <person name="Crous P."/>
            <person name="Grigoriev I."/>
        </authorList>
    </citation>
    <scope>NUCLEOTIDE SEQUENCE</scope>
    <source>
        <strain evidence="10">CBS 101060</strain>
    </source>
</reference>
<dbReference type="InterPro" id="IPR002401">
    <property type="entry name" value="Cyt_P450_E_grp-I"/>
</dbReference>
<evidence type="ECO:0000256" key="9">
    <source>
        <dbReference type="SAM" id="Phobius"/>
    </source>
</evidence>
<evidence type="ECO:0000313" key="11">
    <source>
        <dbReference type="Proteomes" id="UP000799429"/>
    </source>
</evidence>
<keyword evidence="3 7" id="KW-0479">Metal-binding</keyword>
<dbReference type="PRINTS" id="PR00385">
    <property type="entry name" value="P450"/>
</dbReference>
<proteinExistence type="inferred from homology"/>
<dbReference type="PANTHER" id="PTHR24287">
    <property type="entry name" value="P450, PUTATIVE (EUROFUNG)-RELATED"/>
    <property type="match status" value="1"/>
</dbReference>
<gene>
    <name evidence="10" type="ORF">M501DRAFT_999419</name>
</gene>
<keyword evidence="4 8" id="KW-0560">Oxidoreductase</keyword>
<feature type="transmembrane region" description="Helical" evidence="9">
    <location>
        <begin position="6"/>
        <end position="28"/>
    </location>
</feature>
<dbReference type="CDD" id="cd11063">
    <property type="entry name" value="CYP52"/>
    <property type="match status" value="1"/>
</dbReference>
<comment type="cofactor">
    <cofactor evidence="1 7">
        <name>heme</name>
        <dbReference type="ChEBI" id="CHEBI:30413"/>
    </cofactor>
</comment>
<keyword evidence="6 8" id="KW-0503">Monooxygenase</keyword>
<protein>
    <submittedName>
        <fullName evidence="10">Cytochrome P450</fullName>
    </submittedName>
</protein>
<name>A0A9P4S504_9PEZI</name>
<dbReference type="InterPro" id="IPR047146">
    <property type="entry name" value="Cyt_P450_E_CYP52_fungi"/>
</dbReference>
<dbReference type="Gene3D" id="1.10.630.10">
    <property type="entry name" value="Cytochrome P450"/>
    <property type="match status" value="1"/>
</dbReference>
<dbReference type="PRINTS" id="PR00463">
    <property type="entry name" value="EP450I"/>
</dbReference>